<keyword evidence="4 6" id="KW-0472">Membrane</keyword>
<feature type="transmembrane region" description="Helical" evidence="6">
    <location>
        <begin position="506"/>
        <end position="525"/>
    </location>
</feature>
<comment type="subcellular location">
    <subcellularLocation>
        <location evidence="1">Membrane</location>
        <topology evidence="1">Multi-pass membrane protein</topology>
    </subcellularLocation>
</comment>
<dbReference type="GO" id="GO:0016020">
    <property type="term" value="C:membrane"/>
    <property type="evidence" value="ECO:0007669"/>
    <property type="project" value="UniProtKB-SubCell"/>
</dbReference>
<evidence type="ECO:0000256" key="1">
    <source>
        <dbReference type="ARBA" id="ARBA00004141"/>
    </source>
</evidence>
<sequence>MTLLNTIQTLQLIIVNSFFVRMLLYLYRGLLQLEKLWLAGRFHHFLEQSAKVSSQGVVGRYFGSDPLERLHRQRSSSFILGLWSKVTKPLEQLRLKFIAFLEELSRGSLFATIVRHMACPEGWQLGGLARAGLAFIAGLTVGLLLLGALTIKKALAFALVVALFLFWRNSTVTILRIWRQSVPAQVADFFVPAQVASPSPDSQKDYPEESSSHESRRDRYDVVAPPLEGLSAYTMYGLLLLFGALIGFLWVRMNSPYVLALPFILLIVQLLFFRPLLGLWALALYGPFDWFLRQYVDRFGLPNWWDEALLLLMASAIGAHWLSQRDFRWKIHPTFYALTAFIAVMLFIFLIDYTYPRIHVPIDGLRVIVQHMLWFYLAVQLLRHSKDSLNLLVGFTLATTIIALYGVYQYITGAPMPSTWVDQAEVGIRTRAYSIIGSPNVLGSLLVLSTPLALALAYRGTPTQRLFYLGCAAIMGLCMVVTFSRGAWLGLALAIVLFGAIYDRRLIAGLLIGAILLPIALPSVADRVSYLLSPDYFSKSAQGGRIDRWNMALEKVQEKPLTGIGLGQFGGAAADHNKDFLSHPTLYTDNYYLKTAAETGLIGFFSFIFLMIAVMRMAFGVAAHAPPHLKALATGVACGLTGVVFHNAVENVFEVPMMVVLFWLFTAIAWKFRGGESPMDVRMDHR</sequence>
<evidence type="ECO:0000313" key="8">
    <source>
        <dbReference type="EMBL" id="KAB2953650.1"/>
    </source>
</evidence>
<feature type="transmembrane region" description="Helical" evidence="6">
    <location>
        <begin position="655"/>
        <end position="672"/>
    </location>
</feature>
<gene>
    <name evidence="8" type="ORF">F9B85_03250</name>
</gene>
<evidence type="ECO:0000256" key="4">
    <source>
        <dbReference type="ARBA" id="ARBA00023136"/>
    </source>
</evidence>
<feature type="transmembrane region" description="Helical" evidence="6">
    <location>
        <begin position="6"/>
        <end position="27"/>
    </location>
</feature>
<feature type="transmembrane region" description="Helical" evidence="6">
    <location>
        <begin position="466"/>
        <end position="499"/>
    </location>
</feature>
<keyword evidence="3 6" id="KW-1133">Transmembrane helix</keyword>
<evidence type="ECO:0000259" key="7">
    <source>
        <dbReference type="Pfam" id="PF04932"/>
    </source>
</evidence>
<dbReference type="PANTHER" id="PTHR37422:SF13">
    <property type="entry name" value="LIPOPOLYSACCHARIDE BIOSYNTHESIS PROTEIN PA4999-RELATED"/>
    <property type="match status" value="1"/>
</dbReference>
<feature type="transmembrane region" description="Helical" evidence="6">
    <location>
        <begin position="230"/>
        <end position="251"/>
    </location>
</feature>
<feature type="transmembrane region" description="Helical" evidence="6">
    <location>
        <begin position="304"/>
        <end position="322"/>
    </location>
</feature>
<evidence type="ECO:0000313" key="9">
    <source>
        <dbReference type="Proteomes" id="UP000468766"/>
    </source>
</evidence>
<name>A0A6I0F266_9FIRM</name>
<evidence type="ECO:0000256" key="6">
    <source>
        <dbReference type="SAM" id="Phobius"/>
    </source>
</evidence>
<dbReference type="EMBL" id="WBXO01000002">
    <property type="protein sequence ID" value="KAB2953650.1"/>
    <property type="molecule type" value="Genomic_DNA"/>
</dbReference>
<dbReference type="AlphaFoldDB" id="A0A6I0F266"/>
<dbReference type="Pfam" id="PF04932">
    <property type="entry name" value="Wzy_C"/>
    <property type="match status" value="1"/>
</dbReference>
<dbReference type="InterPro" id="IPR007016">
    <property type="entry name" value="O-antigen_ligase-rel_domated"/>
</dbReference>
<feature type="region of interest" description="Disordered" evidence="5">
    <location>
        <begin position="196"/>
        <end position="218"/>
    </location>
</feature>
<reference evidence="8 9" key="1">
    <citation type="submission" date="2019-10" db="EMBL/GenBank/DDBJ databases">
        <title>Whole-genome sequence of the extremophile Heliorestis acidaminivorans DSM 24790.</title>
        <authorList>
            <person name="Kyndt J.A."/>
            <person name="Meyer T.E."/>
        </authorList>
    </citation>
    <scope>NUCLEOTIDE SEQUENCE [LARGE SCALE GENOMIC DNA]</scope>
    <source>
        <strain evidence="8 9">DSM 24790</strain>
    </source>
</reference>
<feature type="transmembrane region" description="Helical" evidence="6">
    <location>
        <begin position="133"/>
        <end position="166"/>
    </location>
</feature>
<feature type="transmembrane region" description="Helical" evidence="6">
    <location>
        <begin position="334"/>
        <end position="353"/>
    </location>
</feature>
<feature type="transmembrane region" description="Helical" evidence="6">
    <location>
        <begin position="600"/>
        <end position="619"/>
    </location>
</feature>
<feature type="transmembrane region" description="Helical" evidence="6">
    <location>
        <begin position="389"/>
        <end position="411"/>
    </location>
</feature>
<dbReference type="OrthoDB" id="9806320at2"/>
<organism evidence="8 9">
    <name type="scientific">Heliorestis acidaminivorans</name>
    <dbReference type="NCBI Taxonomy" id="553427"/>
    <lineage>
        <taxon>Bacteria</taxon>
        <taxon>Bacillati</taxon>
        <taxon>Bacillota</taxon>
        <taxon>Clostridia</taxon>
        <taxon>Eubacteriales</taxon>
        <taxon>Heliobacteriaceae</taxon>
        <taxon>Heliorestis</taxon>
    </lineage>
</organism>
<feature type="domain" description="O-antigen ligase-related" evidence="7">
    <location>
        <begin position="472"/>
        <end position="608"/>
    </location>
</feature>
<feature type="transmembrane region" description="Helical" evidence="6">
    <location>
        <begin position="365"/>
        <end position="382"/>
    </location>
</feature>
<keyword evidence="9" id="KW-1185">Reference proteome</keyword>
<feature type="compositionally biased region" description="Basic and acidic residues" evidence="5">
    <location>
        <begin position="202"/>
        <end position="218"/>
    </location>
</feature>
<evidence type="ECO:0000256" key="5">
    <source>
        <dbReference type="SAM" id="MobiDB-lite"/>
    </source>
</evidence>
<keyword evidence="2 6" id="KW-0812">Transmembrane</keyword>
<dbReference type="InterPro" id="IPR051533">
    <property type="entry name" value="WaaL-like"/>
</dbReference>
<dbReference type="PANTHER" id="PTHR37422">
    <property type="entry name" value="TEICHURONIC ACID BIOSYNTHESIS PROTEIN TUAE"/>
    <property type="match status" value="1"/>
</dbReference>
<comment type="caution">
    <text evidence="8">The sequence shown here is derived from an EMBL/GenBank/DDBJ whole genome shotgun (WGS) entry which is preliminary data.</text>
</comment>
<feature type="transmembrane region" description="Helical" evidence="6">
    <location>
        <begin position="258"/>
        <end position="284"/>
    </location>
</feature>
<proteinExistence type="predicted"/>
<protein>
    <recommendedName>
        <fullName evidence="7">O-antigen ligase-related domain-containing protein</fullName>
    </recommendedName>
</protein>
<dbReference type="Proteomes" id="UP000468766">
    <property type="component" value="Unassembled WGS sequence"/>
</dbReference>
<evidence type="ECO:0000256" key="2">
    <source>
        <dbReference type="ARBA" id="ARBA00022692"/>
    </source>
</evidence>
<accession>A0A6I0F266</accession>
<evidence type="ECO:0000256" key="3">
    <source>
        <dbReference type="ARBA" id="ARBA00022989"/>
    </source>
</evidence>